<evidence type="ECO:0000313" key="9">
    <source>
        <dbReference type="Proteomes" id="UP000076577"/>
    </source>
</evidence>
<evidence type="ECO:0000256" key="4">
    <source>
        <dbReference type="ARBA" id="ARBA00022917"/>
    </source>
</evidence>
<dbReference type="Proteomes" id="UP000076577">
    <property type="component" value="Unassembled WGS sequence"/>
</dbReference>
<name>A0A161VBQ5_9HYPH</name>
<sequence>MGDKHVGVAGGRVSSPRSVAIIGPFASGKTTLLEALLARTGAIGRQGSVDAKSSLGDSSDEARDHAMSVEANIATCTYKGENFTFIDCPGSVEFLHEGNSALNGVDIAVVVAEPDEKKTAALQLILKALEQRNIPHVLFLNKIDKATGSVRAMLQALQPASSVPMVLRQIPIWENGTATGYIDLALERAFVYQEGKPSKTIEVPDDERAREVEARYAMMEMLADHDDVLMEQLLEDEAPENDIIFGDLVQEMRRGEICPVFIGSAIKGNGIRRLLKCLRHDAPDIVDTRKRLGLKETDAVVQVLKTYQTSHGGKLSVARLFGGSLKEGALLYDSQGQEYRPSGLAQMQGLQPKKVTEAVAGDLVALGKLDGIETGMTLCVGAKPPKLLFVPSSPDPVLSKGISATERKDEVRLSTALAKLVDEDPSLTVTQVQSTGETVLDGQGEMHLRVALERLTGRYGLAVNSFEPRIPYKETIRGSTELRGRHKKQSGGHGQFGDVVLSIQPVPRGEGHSFNDTITGGVVPKQYIPSVREGVKEALEKGPLGFPVVDVGVTLKDGSYHAVDSSDQAFRMAGILAMKDGLKECKPVLLEPVDKVVVACPSETTARINAIVSGRRGQILGFDARADWDGWDEVEAMIPESELSDLIVELRSATAGVATFSRNFDHLAELSGKAADKVIESATVLA</sequence>
<evidence type="ECO:0000256" key="5">
    <source>
        <dbReference type="ARBA" id="ARBA00023134"/>
    </source>
</evidence>
<dbReference type="NCBIfam" id="NF009381">
    <property type="entry name" value="PRK12740.1-5"/>
    <property type="match status" value="1"/>
</dbReference>
<keyword evidence="4" id="KW-0648">Protein biosynthesis</keyword>
<dbReference type="Gene3D" id="3.30.70.870">
    <property type="entry name" value="Elongation Factor G (Translational Gtpase), domain 3"/>
    <property type="match status" value="1"/>
</dbReference>
<dbReference type="InterPro" id="IPR035647">
    <property type="entry name" value="EFG_III/V"/>
</dbReference>
<dbReference type="PANTHER" id="PTHR43261">
    <property type="entry name" value="TRANSLATION ELONGATION FACTOR G-RELATED"/>
    <property type="match status" value="1"/>
</dbReference>
<gene>
    <name evidence="8" type="primary">fusA_1</name>
    <name evidence="8" type="ORF">PsAD2_00863</name>
</gene>
<accession>A0A161VBQ5</accession>
<dbReference type="CDD" id="cd04170">
    <property type="entry name" value="EF-G_bact"/>
    <property type="match status" value="1"/>
</dbReference>
<dbReference type="InterPro" id="IPR009000">
    <property type="entry name" value="Transl_B-barrel_sf"/>
</dbReference>
<dbReference type="OrthoDB" id="9812294at2"/>
<dbReference type="SMART" id="SM00889">
    <property type="entry name" value="EFG_IV"/>
    <property type="match status" value="1"/>
</dbReference>
<dbReference type="Pfam" id="PF00679">
    <property type="entry name" value="EFG_C"/>
    <property type="match status" value="1"/>
</dbReference>
<evidence type="ECO:0000256" key="1">
    <source>
        <dbReference type="ARBA" id="ARBA00017872"/>
    </source>
</evidence>
<evidence type="ECO:0000259" key="7">
    <source>
        <dbReference type="PROSITE" id="PS51722"/>
    </source>
</evidence>
<dbReference type="SMART" id="SM00838">
    <property type="entry name" value="EFG_C"/>
    <property type="match status" value="1"/>
</dbReference>
<dbReference type="PATRIC" id="fig|989403.3.peg.918"/>
<dbReference type="GO" id="GO:0003746">
    <property type="term" value="F:translation elongation factor activity"/>
    <property type="evidence" value="ECO:0007669"/>
    <property type="project" value="UniProtKB-KW"/>
</dbReference>
<dbReference type="NCBIfam" id="NF009891">
    <property type="entry name" value="PRK13351.1-1"/>
    <property type="match status" value="1"/>
</dbReference>
<dbReference type="InterPro" id="IPR005225">
    <property type="entry name" value="Small_GTP-bd"/>
</dbReference>
<dbReference type="PRINTS" id="PR00315">
    <property type="entry name" value="ELONGATNFCT"/>
</dbReference>
<dbReference type="GO" id="GO:0005525">
    <property type="term" value="F:GTP binding"/>
    <property type="evidence" value="ECO:0007669"/>
    <property type="project" value="UniProtKB-KW"/>
</dbReference>
<protein>
    <recommendedName>
        <fullName evidence="1">Elongation factor G</fullName>
    </recommendedName>
</protein>
<dbReference type="EMBL" id="LMCB01000004">
    <property type="protein sequence ID" value="KZL21564.1"/>
    <property type="molecule type" value="Genomic_DNA"/>
</dbReference>
<dbReference type="Pfam" id="PF14492">
    <property type="entry name" value="EFG_III"/>
    <property type="match status" value="1"/>
</dbReference>
<dbReference type="NCBIfam" id="NF009379">
    <property type="entry name" value="PRK12740.1-3"/>
    <property type="match status" value="1"/>
</dbReference>
<feature type="domain" description="Tr-type G" evidence="7">
    <location>
        <begin position="14"/>
        <end position="286"/>
    </location>
</feature>
<dbReference type="InterPro" id="IPR000795">
    <property type="entry name" value="T_Tr_GTP-bd_dom"/>
</dbReference>
<dbReference type="InterPro" id="IPR027417">
    <property type="entry name" value="P-loop_NTPase"/>
</dbReference>
<dbReference type="PRINTS" id="PR01037">
    <property type="entry name" value="TCRTETOQM"/>
</dbReference>
<evidence type="ECO:0000313" key="8">
    <source>
        <dbReference type="EMBL" id="KZL21564.1"/>
    </source>
</evidence>
<dbReference type="Gene3D" id="3.30.230.10">
    <property type="match status" value="1"/>
</dbReference>
<dbReference type="GO" id="GO:0032790">
    <property type="term" value="P:ribosome disassembly"/>
    <property type="evidence" value="ECO:0007669"/>
    <property type="project" value="TreeGrafter"/>
</dbReference>
<dbReference type="FunFam" id="3.30.230.10:FF:000003">
    <property type="entry name" value="Elongation factor G"/>
    <property type="match status" value="1"/>
</dbReference>
<dbReference type="InterPro" id="IPR005517">
    <property type="entry name" value="Transl_elong_EFG/EF2_IV"/>
</dbReference>
<keyword evidence="3 8" id="KW-0251">Elongation factor</keyword>
<dbReference type="GO" id="GO:0097216">
    <property type="term" value="F:guanosine tetraphosphate binding"/>
    <property type="evidence" value="ECO:0007669"/>
    <property type="project" value="UniProtKB-ARBA"/>
</dbReference>
<reference evidence="8 9" key="1">
    <citation type="journal article" date="2016" name="Front. Microbiol.">
        <title>Comparative Genomic Analysis Reveals a Diverse Repertoire of Genes Involved in Prokaryote-Eukaryote Interactions within the Pseudovibrio Genus.</title>
        <authorList>
            <person name="Romano S."/>
            <person name="Fernandez-Guerra A."/>
            <person name="Reen F.J."/>
            <person name="Glockner F.O."/>
            <person name="Crowley S.P."/>
            <person name="O'Sullivan O."/>
            <person name="Cotter P.D."/>
            <person name="Adams C."/>
            <person name="Dobson A.D."/>
            <person name="O'Gara F."/>
        </authorList>
    </citation>
    <scope>NUCLEOTIDE SEQUENCE [LARGE SCALE GENOMIC DNA]</scope>
    <source>
        <strain evidence="8 9">Ad2</strain>
    </source>
</reference>
<dbReference type="RefSeq" id="WP_068002633.1">
    <property type="nucleotide sequence ID" value="NZ_FOFM01000006.1"/>
</dbReference>
<dbReference type="Gene3D" id="2.40.30.10">
    <property type="entry name" value="Translation factors"/>
    <property type="match status" value="1"/>
</dbReference>
<dbReference type="InterPro" id="IPR053905">
    <property type="entry name" value="EF-G-like_DII"/>
</dbReference>
<keyword evidence="5" id="KW-0342">GTP-binding</keyword>
<dbReference type="SUPFAM" id="SSF50447">
    <property type="entry name" value="Translation proteins"/>
    <property type="match status" value="1"/>
</dbReference>
<organism evidence="8 9">
    <name type="scientific">Pseudovibrio axinellae</name>
    <dbReference type="NCBI Taxonomy" id="989403"/>
    <lineage>
        <taxon>Bacteria</taxon>
        <taxon>Pseudomonadati</taxon>
        <taxon>Pseudomonadota</taxon>
        <taxon>Alphaproteobacteria</taxon>
        <taxon>Hyphomicrobiales</taxon>
        <taxon>Stappiaceae</taxon>
        <taxon>Pseudovibrio</taxon>
    </lineage>
</organism>
<keyword evidence="9" id="KW-1185">Reference proteome</keyword>
<dbReference type="InterPro" id="IPR014721">
    <property type="entry name" value="Ribsml_uS5_D2-typ_fold_subgr"/>
</dbReference>
<dbReference type="InterPro" id="IPR000640">
    <property type="entry name" value="EFG_V-like"/>
</dbReference>
<dbReference type="SUPFAM" id="SSF54980">
    <property type="entry name" value="EF-G C-terminal domain-like"/>
    <property type="match status" value="2"/>
</dbReference>
<comment type="caution">
    <text evidence="8">The sequence shown here is derived from an EMBL/GenBank/DDBJ whole genome shotgun (WGS) entry which is preliminary data.</text>
</comment>
<keyword evidence="2" id="KW-0547">Nucleotide-binding</keyword>
<dbReference type="SUPFAM" id="SSF52540">
    <property type="entry name" value="P-loop containing nucleoside triphosphate hydrolases"/>
    <property type="match status" value="1"/>
</dbReference>
<dbReference type="AlphaFoldDB" id="A0A161VBQ5"/>
<dbReference type="PROSITE" id="PS51722">
    <property type="entry name" value="G_TR_2"/>
    <property type="match status" value="1"/>
</dbReference>
<dbReference type="CDD" id="cd01434">
    <property type="entry name" value="EFG_mtEFG1_IV"/>
    <property type="match status" value="1"/>
</dbReference>
<dbReference type="GO" id="GO:0003924">
    <property type="term" value="F:GTPase activity"/>
    <property type="evidence" value="ECO:0007669"/>
    <property type="project" value="InterPro"/>
</dbReference>
<dbReference type="Gene3D" id="3.30.70.240">
    <property type="match status" value="1"/>
</dbReference>
<evidence type="ECO:0000256" key="6">
    <source>
        <dbReference type="ARBA" id="ARBA00024731"/>
    </source>
</evidence>
<dbReference type="InterPro" id="IPR020568">
    <property type="entry name" value="Ribosomal_Su5_D2-typ_SF"/>
</dbReference>
<dbReference type="InterPro" id="IPR035649">
    <property type="entry name" value="EFG_V"/>
</dbReference>
<dbReference type="STRING" id="989403.SAMN05421798_106134"/>
<evidence type="ECO:0000256" key="3">
    <source>
        <dbReference type="ARBA" id="ARBA00022768"/>
    </source>
</evidence>
<comment type="function">
    <text evidence="6">Catalyzes the GTP-dependent ribosomal translocation step during translation elongation. During this step, the ribosome changes from the pre-translocational (PRE) to the post-translocational (POST) state as the newly formed A-site-bound peptidyl-tRNA and P-site-bound deacylated tRNA move to the P and E sites, respectively. Catalyzes the coordinated movement of the two tRNA molecules, the mRNA and conformational changes in the ribosome.</text>
</comment>
<dbReference type="PANTHER" id="PTHR43261:SF7">
    <property type="entry name" value="ELONGATION FACTOR G-LIKE PROTEIN"/>
    <property type="match status" value="1"/>
</dbReference>
<dbReference type="SUPFAM" id="SSF54211">
    <property type="entry name" value="Ribosomal protein S5 domain 2-like"/>
    <property type="match status" value="1"/>
</dbReference>
<dbReference type="Gene3D" id="3.40.50.300">
    <property type="entry name" value="P-loop containing nucleotide triphosphate hydrolases"/>
    <property type="match status" value="1"/>
</dbReference>
<dbReference type="Pfam" id="PF22042">
    <property type="entry name" value="EF-G_D2"/>
    <property type="match status" value="1"/>
</dbReference>
<proteinExistence type="predicted"/>
<dbReference type="InterPro" id="IPR041095">
    <property type="entry name" value="EFG_II"/>
</dbReference>
<dbReference type="NCBIfam" id="TIGR00231">
    <property type="entry name" value="small_GTP"/>
    <property type="match status" value="1"/>
</dbReference>
<evidence type="ECO:0000256" key="2">
    <source>
        <dbReference type="ARBA" id="ARBA00022741"/>
    </source>
</evidence>
<dbReference type="CDD" id="cd03713">
    <property type="entry name" value="EFG_mtEFG_C"/>
    <property type="match status" value="1"/>
</dbReference>
<dbReference type="Pfam" id="PF03764">
    <property type="entry name" value="EFG_IV"/>
    <property type="match status" value="1"/>
</dbReference>
<dbReference type="Pfam" id="PF00009">
    <property type="entry name" value="GTP_EFTU"/>
    <property type="match status" value="1"/>
</dbReference>
<dbReference type="InterPro" id="IPR047872">
    <property type="entry name" value="EFG_IV"/>
</dbReference>